<proteinExistence type="predicted"/>
<dbReference type="SUPFAM" id="SSF52218">
    <property type="entry name" value="Flavoproteins"/>
    <property type="match status" value="1"/>
</dbReference>
<protein>
    <recommendedName>
        <fullName evidence="1">NADPH-dependent FMN reductase-like domain-containing protein</fullName>
    </recommendedName>
</protein>
<dbReference type="InterPro" id="IPR029039">
    <property type="entry name" value="Flavoprotein-like_sf"/>
</dbReference>
<dbReference type="OrthoDB" id="156295at2"/>
<dbReference type="GO" id="GO:0016491">
    <property type="term" value="F:oxidoreductase activity"/>
    <property type="evidence" value="ECO:0007669"/>
    <property type="project" value="InterPro"/>
</dbReference>
<dbReference type="EMBL" id="LWQS01000071">
    <property type="protein sequence ID" value="OAN44210.1"/>
    <property type="molecule type" value="Genomic_DNA"/>
</dbReference>
<dbReference type="STRING" id="1707952.A6A03_03445"/>
<dbReference type="InterPro" id="IPR005025">
    <property type="entry name" value="FMN_Rdtase-like_dom"/>
</dbReference>
<dbReference type="Proteomes" id="UP000078287">
    <property type="component" value="Unassembled WGS sequence"/>
</dbReference>
<dbReference type="Pfam" id="PF03358">
    <property type="entry name" value="FMN_red"/>
    <property type="match status" value="1"/>
</dbReference>
<evidence type="ECO:0000259" key="1">
    <source>
        <dbReference type="Pfam" id="PF03358"/>
    </source>
</evidence>
<evidence type="ECO:0000313" key="2">
    <source>
        <dbReference type="EMBL" id="OAN44210.1"/>
    </source>
</evidence>
<reference evidence="2 3" key="1">
    <citation type="submission" date="2016-04" db="EMBL/GenBank/DDBJ databases">
        <title>Chloroflexus islandicus sp. nov., a thermophilic filamentous anoxygenic phototrophic bacterium from geyser Strokkur (Iceland).</title>
        <authorList>
            <person name="Gaisin V.A."/>
            <person name="Kalashnikov A.M."/>
            <person name="Sukhacheva M.V."/>
            <person name="Grouzdev D.S."/>
            <person name="Ivanov T.M."/>
            <person name="Kuznetsov B."/>
            <person name="Gorlenko V.M."/>
        </authorList>
    </citation>
    <scope>NUCLEOTIDE SEQUENCE [LARGE SCALE GENOMIC DNA]</scope>
    <source>
        <strain evidence="3">isl-2</strain>
    </source>
</reference>
<evidence type="ECO:0000313" key="3">
    <source>
        <dbReference type="Proteomes" id="UP000078287"/>
    </source>
</evidence>
<dbReference type="Gene3D" id="3.40.50.360">
    <property type="match status" value="1"/>
</dbReference>
<sequence length="159" mass="16185">MHDGYLFTLGICGSADEDDPAPEVLSALLGQLPPVKRAAFLGPLPPGQPDALLADIVADMRDAELIVIVTPATAPQLPARLNDLLRAAYAADLAGRYAALVAVGPHAAAVLNELRAAVATCGFMIAGAVALAADTPLPHAAIQAAYQTARATLAPHALP</sequence>
<organism evidence="2 3">
    <name type="scientific">Chloroflexus islandicus</name>
    <dbReference type="NCBI Taxonomy" id="1707952"/>
    <lineage>
        <taxon>Bacteria</taxon>
        <taxon>Bacillati</taxon>
        <taxon>Chloroflexota</taxon>
        <taxon>Chloroflexia</taxon>
        <taxon>Chloroflexales</taxon>
        <taxon>Chloroflexineae</taxon>
        <taxon>Chloroflexaceae</taxon>
        <taxon>Chloroflexus</taxon>
    </lineage>
</organism>
<feature type="domain" description="NADPH-dependent FMN reductase-like" evidence="1">
    <location>
        <begin position="48"/>
        <end position="133"/>
    </location>
</feature>
<accession>A0A178M622</accession>
<dbReference type="RefSeq" id="WP_066789780.1">
    <property type="nucleotide sequence ID" value="NZ_LWQS01000071.1"/>
</dbReference>
<name>A0A178M622_9CHLR</name>
<comment type="caution">
    <text evidence="2">The sequence shown here is derived from an EMBL/GenBank/DDBJ whole genome shotgun (WGS) entry which is preliminary data.</text>
</comment>
<dbReference type="AlphaFoldDB" id="A0A178M622"/>
<keyword evidence="3" id="KW-1185">Reference proteome</keyword>
<gene>
    <name evidence="2" type="ORF">A6A03_03445</name>
</gene>